<feature type="compositionally biased region" description="Basic residues" evidence="4">
    <location>
        <begin position="161"/>
        <end position="170"/>
    </location>
</feature>
<feature type="compositionally biased region" description="Polar residues" evidence="4">
    <location>
        <begin position="327"/>
        <end position="349"/>
    </location>
</feature>
<dbReference type="InterPro" id="IPR009057">
    <property type="entry name" value="Homeodomain-like_sf"/>
</dbReference>
<dbReference type="NCBIfam" id="TIGR01557">
    <property type="entry name" value="myb_SHAQKYF"/>
    <property type="match status" value="1"/>
</dbReference>
<feature type="compositionally biased region" description="Basic and acidic residues" evidence="4">
    <location>
        <begin position="224"/>
        <end position="238"/>
    </location>
</feature>
<gene>
    <name evidence="8" type="ORF">ECRASSUSDP1_LOCUS12299</name>
</gene>
<dbReference type="InterPro" id="IPR017930">
    <property type="entry name" value="Myb_dom"/>
</dbReference>
<dbReference type="SMART" id="SM00717">
    <property type="entry name" value="SANT"/>
    <property type="match status" value="1"/>
</dbReference>
<keyword evidence="9" id="KW-1185">Reference proteome</keyword>
<keyword evidence="3" id="KW-0539">Nucleus</keyword>
<dbReference type="PROSITE" id="PS51294">
    <property type="entry name" value="HTH_MYB"/>
    <property type="match status" value="1"/>
</dbReference>
<feature type="compositionally biased region" description="Low complexity" evidence="4">
    <location>
        <begin position="317"/>
        <end position="326"/>
    </location>
</feature>
<feature type="region of interest" description="Disordered" evidence="4">
    <location>
        <begin position="305"/>
        <end position="353"/>
    </location>
</feature>
<sequence>MDEKANKHNHYVDKEEEKEVNLPSMQYLSGCKRKKKVIGRWSNEEHETFVQCLKTYGKDWDKLEEMIPTRSSVQIRSHLQKYFDRIKKEFGTNNPMQYIMRDMCDTSRVYKFDKSQINQAAESAEVQNFIGVYQDNSLATPRVTRSSQLNPKAEQGSECGRKKRQKKEKRKQLEDCNSDSLSNEKPLLKEGSSEYYSVKLFKIEKVARNGTESFSILNSNCDGQKNEGNQDGKEKKSQADLSECSSLNVKKGCSLVVLSKGEIVIQGNQIETSVPCKVEKLKNTVTAIIPTKTVRIIIEELNPSSCEGSESDKKNISIKGSKSSMKVRQTSTASKSQSTNKTGKISSSPKEPEMFSEKTILDILSNYCTCMEYE</sequence>
<dbReference type="InterPro" id="IPR017884">
    <property type="entry name" value="SANT_dom"/>
</dbReference>
<dbReference type="PANTHER" id="PTHR44042:SF15">
    <property type="entry name" value="DUPLICATED HOMEODOMAIN-LIKE SUPERFAMILY PROTEIN"/>
    <property type="match status" value="1"/>
</dbReference>
<evidence type="ECO:0000313" key="8">
    <source>
        <dbReference type="EMBL" id="CAI2370979.1"/>
    </source>
</evidence>
<accession>A0AAD1ULF9</accession>
<evidence type="ECO:0000256" key="2">
    <source>
        <dbReference type="ARBA" id="ARBA00023163"/>
    </source>
</evidence>
<evidence type="ECO:0000259" key="6">
    <source>
        <dbReference type="PROSITE" id="PS51293"/>
    </source>
</evidence>
<dbReference type="AlphaFoldDB" id="A0AAD1ULF9"/>
<dbReference type="CDD" id="cd00167">
    <property type="entry name" value="SANT"/>
    <property type="match status" value="1"/>
</dbReference>
<protein>
    <submittedName>
        <fullName evidence="8">Uncharacterized protein</fullName>
    </submittedName>
</protein>
<evidence type="ECO:0000313" key="9">
    <source>
        <dbReference type="Proteomes" id="UP001295684"/>
    </source>
</evidence>
<feature type="domain" description="SANT" evidence="6">
    <location>
        <begin position="36"/>
        <end position="87"/>
    </location>
</feature>
<dbReference type="Gene3D" id="1.10.10.60">
    <property type="entry name" value="Homeodomain-like"/>
    <property type="match status" value="1"/>
</dbReference>
<feature type="region of interest" description="Disordered" evidence="4">
    <location>
        <begin position="141"/>
        <end position="185"/>
    </location>
</feature>
<dbReference type="PROSITE" id="PS51293">
    <property type="entry name" value="SANT"/>
    <property type="match status" value="1"/>
</dbReference>
<feature type="domain" description="Myb-like" evidence="5">
    <location>
        <begin position="33"/>
        <end position="83"/>
    </location>
</feature>
<evidence type="ECO:0000259" key="7">
    <source>
        <dbReference type="PROSITE" id="PS51294"/>
    </source>
</evidence>
<feature type="domain" description="HTH myb-type" evidence="7">
    <location>
        <begin position="33"/>
        <end position="87"/>
    </location>
</feature>
<dbReference type="SUPFAM" id="SSF46689">
    <property type="entry name" value="Homeodomain-like"/>
    <property type="match status" value="1"/>
</dbReference>
<proteinExistence type="predicted"/>
<evidence type="ECO:0000256" key="1">
    <source>
        <dbReference type="ARBA" id="ARBA00023015"/>
    </source>
</evidence>
<dbReference type="GO" id="GO:0003677">
    <property type="term" value="F:DNA binding"/>
    <property type="evidence" value="ECO:0007669"/>
    <property type="project" value="InterPro"/>
</dbReference>
<dbReference type="EMBL" id="CAMPGE010012199">
    <property type="protein sequence ID" value="CAI2370979.1"/>
    <property type="molecule type" value="Genomic_DNA"/>
</dbReference>
<feature type="region of interest" description="Disordered" evidence="4">
    <location>
        <begin position="218"/>
        <end position="241"/>
    </location>
</feature>
<dbReference type="Pfam" id="PF00249">
    <property type="entry name" value="Myb_DNA-binding"/>
    <property type="match status" value="1"/>
</dbReference>
<keyword evidence="1" id="KW-0805">Transcription regulation</keyword>
<feature type="compositionally biased region" description="Polar residues" evidence="4">
    <location>
        <begin position="141"/>
        <end position="150"/>
    </location>
</feature>
<dbReference type="Proteomes" id="UP001295684">
    <property type="component" value="Unassembled WGS sequence"/>
</dbReference>
<evidence type="ECO:0000256" key="4">
    <source>
        <dbReference type="SAM" id="MobiDB-lite"/>
    </source>
</evidence>
<evidence type="ECO:0000256" key="3">
    <source>
        <dbReference type="ARBA" id="ARBA00023242"/>
    </source>
</evidence>
<reference evidence="8" key="1">
    <citation type="submission" date="2023-07" db="EMBL/GenBank/DDBJ databases">
        <authorList>
            <consortium name="AG Swart"/>
            <person name="Singh M."/>
            <person name="Singh A."/>
            <person name="Seah K."/>
            <person name="Emmerich C."/>
        </authorList>
    </citation>
    <scope>NUCLEOTIDE SEQUENCE</scope>
    <source>
        <strain evidence="8">DP1</strain>
    </source>
</reference>
<dbReference type="PANTHER" id="PTHR44042">
    <property type="entry name" value="DUPLICATED HOMEODOMAIN-LIKE SUPERFAMILY PROTEIN-RELATED"/>
    <property type="match status" value="1"/>
</dbReference>
<dbReference type="InterPro" id="IPR006447">
    <property type="entry name" value="Myb_dom_plants"/>
</dbReference>
<dbReference type="InterPro" id="IPR001005">
    <property type="entry name" value="SANT/Myb"/>
</dbReference>
<organism evidence="8 9">
    <name type="scientific">Euplotes crassus</name>
    <dbReference type="NCBI Taxonomy" id="5936"/>
    <lineage>
        <taxon>Eukaryota</taxon>
        <taxon>Sar</taxon>
        <taxon>Alveolata</taxon>
        <taxon>Ciliophora</taxon>
        <taxon>Intramacronucleata</taxon>
        <taxon>Spirotrichea</taxon>
        <taxon>Hypotrichia</taxon>
        <taxon>Euplotida</taxon>
        <taxon>Euplotidae</taxon>
        <taxon>Moneuplotes</taxon>
    </lineage>
</organism>
<evidence type="ECO:0000259" key="5">
    <source>
        <dbReference type="PROSITE" id="PS50090"/>
    </source>
</evidence>
<name>A0AAD1ULF9_EUPCR</name>
<keyword evidence="2" id="KW-0804">Transcription</keyword>
<dbReference type="PROSITE" id="PS50090">
    <property type="entry name" value="MYB_LIKE"/>
    <property type="match status" value="1"/>
</dbReference>
<comment type="caution">
    <text evidence="8">The sequence shown here is derived from an EMBL/GenBank/DDBJ whole genome shotgun (WGS) entry which is preliminary data.</text>
</comment>